<evidence type="ECO:0000313" key="1">
    <source>
        <dbReference type="EMBL" id="ADM97425.1"/>
    </source>
</evidence>
<protein>
    <submittedName>
        <fullName evidence="1">Uncharacterized protein</fullName>
    </submittedName>
</protein>
<dbReference type="HOGENOM" id="CLU_134397_0_0_6"/>
<keyword evidence="2" id="KW-1185">Reference proteome</keyword>
<dbReference type="EMBL" id="CP002038">
    <property type="protein sequence ID" value="ADM97425.1"/>
    <property type="molecule type" value="Genomic_DNA"/>
</dbReference>
<proteinExistence type="predicted"/>
<dbReference type="AlphaFoldDB" id="E0SDX5"/>
<organism evidence="1 2">
    <name type="scientific">Dickeya dadantii (strain 3937)</name>
    <name type="common">Erwinia chrysanthemi (strain 3937)</name>
    <dbReference type="NCBI Taxonomy" id="198628"/>
    <lineage>
        <taxon>Bacteria</taxon>
        <taxon>Pseudomonadati</taxon>
        <taxon>Pseudomonadota</taxon>
        <taxon>Gammaproteobacteria</taxon>
        <taxon>Enterobacterales</taxon>
        <taxon>Pectobacteriaceae</taxon>
        <taxon>Dickeya</taxon>
    </lineage>
</organism>
<dbReference type="eggNOG" id="ENOG50349GR">
    <property type="taxonomic scope" value="Bacteria"/>
</dbReference>
<name>E0SDX5_DICD3</name>
<accession>E0SDX5</accession>
<dbReference type="KEGG" id="ddd:Dda3937_03901"/>
<evidence type="ECO:0000313" key="2">
    <source>
        <dbReference type="Proteomes" id="UP000006859"/>
    </source>
</evidence>
<reference evidence="1 2" key="1">
    <citation type="journal article" date="2011" name="J. Bacteriol.">
        <title>Genome sequence of the plant-pathogenic bacterium Dickeya dadantii 3937.</title>
        <authorList>
            <person name="Glasner J.D."/>
            <person name="Yang C.H."/>
            <person name="Reverchon S."/>
            <person name="Hugouvieux-Cotte-Pattat N."/>
            <person name="Condemine G."/>
            <person name="Bohin J.P."/>
            <person name="Van Gijsegem F."/>
            <person name="Yang S."/>
            <person name="Franza T."/>
            <person name="Expert D."/>
            <person name="Plunkett G. III"/>
            <person name="San Francisco M.J."/>
            <person name="Charkowski A.O."/>
            <person name="Py B."/>
            <person name="Bell K."/>
            <person name="Rauscher L."/>
            <person name="Rodriguez-Palenzuela P."/>
            <person name="Toussaint A."/>
            <person name="Holeva M.C."/>
            <person name="He S.Y."/>
            <person name="Douet V."/>
            <person name="Boccara M."/>
            <person name="Blanco C."/>
            <person name="Toth I."/>
            <person name="Anderson B.D."/>
            <person name="Biehl B.S."/>
            <person name="Mau B."/>
            <person name="Flynn S.M."/>
            <person name="Barras F."/>
            <person name="Lindeberg M."/>
            <person name="Birch P.R."/>
            <person name="Tsuyumu S."/>
            <person name="Shi X."/>
            <person name="Hibbing M."/>
            <person name="Yap M.N."/>
            <person name="Carpentier M."/>
            <person name="Dassa E."/>
            <person name="Umehara M."/>
            <person name="Kim J.F."/>
            <person name="Rusch M."/>
            <person name="Soni P."/>
            <person name="Mayhew G.F."/>
            <person name="Fouts D.E."/>
            <person name="Gill S.R."/>
            <person name="Blattner F.R."/>
            <person name="Keen N.T."/>
            <person name="Perna N.T."/>
        </authorList>
    </citation>
    <scope>NUCLEOTIDE SEQUENCE [LARGE SCALE GENOMIC DNA]</scope>
    <source>
        <strain evidence="1 2">3937</strain>
    </source>
</reference>
<dbReference type="Proteomes" id="UP000006859">
    <property type="component" value="Chromosome"/>
</dbReference>
<gene>
    <name evidence="1" type="ordered locus">Dda3937_03901</name>
</gene>
<sequence>MLLFLNALFISGDLIMRNTSIGIFMLTFLPFVSEAATSITIDSQRNCLTAPSMDTLSGTSAKFSLEQGRYVLSLVSNSMNCTSSSSNSCPIDTVMVQGGFKNSRWGVSVTSTPVVVDTTTSPFIAYISDDNCNDNIGQATLLIQKAN</sequence>